<dbReference type="Proteomes" id="UP000663203">
    <property type="component" value="Chromosome"/>
</dbReference>
<dbReference type="EMBL" id="CP071462">
    <property type="protein sequence ID" value="QSX00994.1"/>
    <property type="molecule type" value="Genomic_DNA"/>
</dbReference>
<evidence type="ECO:0000313" key="2">
    <source>
        <dbReference type="EMBL" id="QSX00994.1"/>
    </source>
</evidence>
<reference evidence="2 3" key="1">
    <citation type="submission" date="2021-03" db="EMBL/GenBank/DDBJ databases">
        <title>Haloterrigena longa sp. nov. and Haloterrigena limicola sp. nov., extremely halophilic archaea isolated from a salt lake.</title>
        <authorList>
            <person name="Henglin C."/>
        </authorList>
    </citation>
    <scope>NUCLEOTIDE SEQUENCE [LARGE SCALE GENOMIC DNA]</scope>
    <source>
        <strain evidence="2 3">KZCA68</strain>
    </source>
</reference>
<dbReference type="KEGG" id="hakz:J0X25_08580"/>
<feature type="compositionally biased region" description="Basic and acidic residues" evidence="1">
    <location>
        <begin position="257"/>
        <end position="277"/>
    </location>
</feature>
<feature type="region of interest" description="Disordered" evidence="1">
    <location>
        <begin position="257"/>
        <end position="278"/>
    </location>
</feature>
<gene>
    <name evidence="2" type="ORF">J0X25_08580</name>
</gene>
<evidence type="ECO:0000313" key="3">
    <source>
        <dbReference type="Proteomes" id="UP000663203"/>
    </source>
</evidence>
<protein>
    <submittedName>
        <fullName evidence="2">Uncharacterized protein</fullName>
    </submittedName>
</protein>
<sequence>MTDAAVPITQSAVEQFTRRYFESFDSSIDVNGDQWLVTVPDGANTPFAGEELNLNCSATDAEVDENGEPLNPESSFFQQLVEDVSTESPLGWISVTVDTEGIQLPQWIAEDRIEVAEKAFTPYYDRTAVALLFRISIETVSEYQTELLRAITIDTQSSKPLPGLTDTYLNSTNVDRNRLADTSIEKTPEKVRDVLDEARNEVRDAIQPEIDEVHENASRAADRELEEYRQLQQQRIEELEEEIASLTTRIDELERTVQETTERDERAASLRERKELRAQQQDLEDEVADIRHRRESGFPKKQLEIRDRHALKVRITPVAATVIQYERGELDLTLSAGSVERSLRIGYGGGIGATETVSCDRCKATLSERNPLHSISTGIVCYECAVSEPPES</sequence>
<evidence type="ECO:0000256" key="1">
    <source>
        <dbReference type="SAM" id="MobiDB-lite"/>
    </source>
</evidence>
<dbReference type="AlphaFoldDB" id="A0A8A2VFU3"/>
<dbReference type="RefSeq" id="WP_207290708.1">
    <property type="nucleotide sequence ID" value="NZ_CP071462.1"/>
</dbReference>
<organism evidence="2 3">
    <name type="scientific">Haloterrigena alkaliphila</name>
    <dbReference type="NCBI Taxonomy" id="2816475"/>
    <lineage>
        <taxon>Archaea</taxon>
        <taxon>Methanobacteriati</taxon>
        <taxon>Methanobacteriota</taxon>
        <taxon>Stenosarchaea group</taxon>
        <taxon>Halobacteria</taxon>
        <taxon>Halobacteriales</taxon>
        <taxon>Natrialbaceae</taxon>
        <taxon>Haloterrigena</taxon>
    </lineage>
</organism>
<dbReference type="GeneID" id="63187355"/>
<keyword evidence="3" id="KW-1185">Reference proteome</keyword>
<proteinExistence type="predicted"/>
<accession>A0A8A2VFU3</accession>
<name>A0A8A2VFU3_9EURY</name>